<evidence type="ECO:0000256" key="8">
    <source>
        <dbReference type="ARBA" id="ARBA00047899"/>
    </source>
</evidence>
<dbReference type="AlphaFoldDB" id="A0A0E0JRE9"/>
<keyword evidence="4" id="KW-0808">Transferase</keyword>
<dbReference type="Gene3D" id="1.10.510.10">
    <property type="entry name" value="Transferase(Phosphotransferase) domain 1"/>
    <property type="match status" value="1"/>
</dbReference>
<dbReference type="InterPro" id="IPR008271">
    <property type="entry name" value="Ser/Thr_kinase_AS"/>
</dbReference>
<evidence type="ECO:0000256" key="12">
    <source>
        <dbReference type="SAM" id="MobiDB-lite"/>
    </source>
</evidence>
<dbReference type="CDD" id="cd08215">
    <property type="entry name" value="STKc_Nek"/>
    <property type="match status" value="1"/>
</dbReference>
<dbReference type="EC" id="2.7.11.1" evidence="2"/>
<evidence type="ECO:0000256" key="7">
    <source>
        <dbReference type="ARBA" id="ARBA00022840"/>
    </source>
</evidence>
<comment type="similarity">
    <text evidence="1">Belongs to the protein kinase superfamily. NEK Ser/Thr protein kinase family. NIMA subfamily.</text>
</comment>
<dbReference type="InterPro" id="IPR000719">
    <property type="entry name" value="Prot_kinase_dom"/>
</dbReference>
<evidence type="ECO:0000256" key="6">
    <source>
        <dbReference type="ARBA" id="ARBA00022777"/>
    </source>
</evidence>
<dbReference type="GO" id="GO:0004674">
    <property type="term" value="F:protein serine/threonine kinase activity"/>
    <property type="evidence" value="ECO:0007669"/>
    <property type="project" value="UniProtKB-KW"/>
</dbReference>
<evidence type="ECO:0000256" key="5">
    <source>
        <dbReference type="ARBA" id="ARBA00022741"/>
    </source>
</evidence>
<comment type="function">
    <text evidence="10">May be involved in plant development processes.</text>
</comment>
<dbReference type="PROSITE" id="PS00107">
    <property type="entry name" value="PROTEIN_KINASE_ATP"/>
    <property type="match status" value="1"/>
</dbReference>
<dbReference type="FunFam" id="1.10.510.10:FF:000504">
    <property type="entry name" value="Serine/threonine-protein kinase Nek5"/>
    <property type="match status" value="1"/>
</dbReference>
<feature type="compositionally biased region" description="Low complexity" evidence="12">
    <location>
        <begin position="433"/>
        <end position="443"/>
    </location>
</feature>
<dbReference type="EnsemblPlants" id="OPUNC01G37100.1">
    <property type="protein sequence ID" value="OPUNC01G37100.1"/>
    <property type="gene ID" value="OPUNC01G37100"/>
</dbReference>
<evidence type="ECO:0000256" key="2">
    <source>
        <dbReference type="ARBA" id="ARBA00012513"/>
    </source>
</evidence>
<dbReference type="Gene3D" id="3.30.200.20">
    <property type="entry name" value="Phosphorylase Kinase, domain 1"/>
    <property type="match status" value="1"/>
</dbReference>
<evidence type="ECO:0000256" key="4">
    <source>
        <dbReference type="ARBA" id="ARBA00022679"/>
    </source>
</evidence>
<reference evidence="15" key="2">
    <citation type="submission" date="2018-05" db="EMBL/GenBank/DDBJ databases">
        <title>OpunRS2 (Oryza punctata Reference Sequence Version 2).</title>
        <authorList>
            <person name="Zhang J."/>
            <person name="Kudrna D."/>
            <person name="Lee S."/>
            <person name="Talag J."/>
            <person name="Welchert J."/>
            <person name="Wing R.A."/>
        </authorList>
    </citation>
    <scope>NUCLEOTIDE SEQUENCE [LARGE SCALE GENOMIC DNA]</scope>
</reference>
<dbReference type="Pfam" id="PF00069">
    <property type="entry name" value="Pkinase"/>
    <property type="match status" value="1"/>
</dbReference>
<dbReference type="Gramene" id="OPUNC01G37100.1">
    <property type="protein sequence ID" value="OPUNC01G37100.1"/>
    <property type="gene ID" value="OPUNC01G37100"/>
</dbReference>
<evidence type="ECO:0000256" key="10">
    <source>
        <dbReference type="ARBA" id="ARBA00055766"/>
    </source>
</evidence>
<dbReference type="PANTHER" id="PTHR43671">
    <property type="entry name" value="SERINE/THREONINE-PROTEIN KINASE NEK"/>
    <property type="match status" value="1"/>
</dbReference>
<dbReference type="GO" id="GO:0007017">
    <property type="term" value="P:microtubule-based process"/>
    <property type="evidence" value="ECO:0007669"/>
    <property type="project" value="TreeGrafter"/>
</dbReference>
<comment type="catalytic activity">
    <reaction evidence="8">
        <text>L-threonyl-[protein] + ATP = O-phospho-L-threonyl-[protein] + ADP + H(+)</text>
        <dbReference type="Rhea" id="RHEA:46608"/>
        <dbReference type="Rhea" id="RHEA-COMP:11060"/>
        <dbReference type="Rhea" id="RHEA-COMP:11605"/>
        <dbReference type="ChEBI" id="CHEBI:15378"/>
        <dbReference type="ChEBI" id="CHEBI:30013"/>
        <dbReference type="ChEBI" id="CHEBI:30616"/>
        <dbReference type="ChEBI" id="CHEBI:61977"/>
        <dbReference type="ChEBI" id="CHEBI:456216"/>
        <dbReference type="EC" id="2.7.11.1"/>
    </reaction>
</comment>
<evidence type="ECO:0000313" key="16">
    <source>
        <dbReference type="Proteomes" id="UP000026962"/>
    </source>
</evidence>
<dbReference type="Proteomes" id="UP000026962">
    <property type="component" value="Chromosome 1"/>
</dbReference>
<feature type="binding site" evidence="11">
    <location>
        <position position="37"/>
    </location>
    <ligand>
        <name>ATP</name>
        <dbReference type="ChEBI" id="CHEBI:30616"/>
    </ligand>
</feature>
<feature type="region of interest" description="Disordered" evidence="12">
    <location>
        <begin position="505"/>
        <end position="537"/>
    </location>
</feature>
<organism evidence="15">
    <name type="scientific">Oryza punctata</name>
    <name type="common">Red rice</name>
    <dbReference type="NCBI Taxonomy" id="4537"/>
    <lineage>
        <taxon>Eukaryota</taxon>
        <taxon>Viridiplantae</taxon>
        <taxon>Streptophyta</taxon>
        <taxon>Embryophyta</taxon>
        <taxon>Tracheophyta</taxon>
        <taxon>Spermatophyta</taxon>
        <taxon>Magnoliopsida</taxon>
        <taxon>Liliopsida</taxon>
        <taxon>Poales</taxon>
        <taxon>Poaceae</taxon>
        <taxon>BOP clade</taxon>
        <taxon>Oryzoideae</taxon>
        <taxon>Oryzeae</taxon>
        <taxon>Oryzinae</taxon>
        <taxon>Oryza</taxon>
    </lineage>
</organism>
<evidence type="ECO:0000256" key="11">
    <source>
        <dbReference type="PROSITE-ProRule" id="PRU10141"/>
    </source>
</evidence>
<dbReference type="InterPro" id="IPR017441">
    <property type="entry name" value="Protein_kinase_ATP_BS"/>
</dbReference>
<dbReference type="eggNOG" id="KOG0589">
    <property type="taxonomic scope" value="Eukaryota"/>
</dbReference>
<keyword evidence="13" id="KW-1133">Transmembrane helix</keyword>
<feature type="compositionally biased region" description="Basic and acidic residues" evidence="12">
    <location>
        <begin position="423"/>
        <end position="432"/>
    </location>
</feature>
<dbReference type="HOGENOM" id="CLU_000288_128_0_1"/>
<keyword evidence="7 11" id="KW-0067">ATP-binding</keyword>
<evidence type="ECO:0000256" key="13">
    <source>
        <dbReference type="SAM" id="Phobius"/>
    </source>
</evidence>
<feature type="region of interest" description="Disordered" evidence="12">
    <location>
        <begin position="398"/>
        <end position="462"/>
    </location>
</feature>
<feature type="transmembrane region" description="Helical" evidence="13">
    <location>
        <begin position="994"/>
        <end position="1017"/>
    </location>
</feature>
<evidence type="ECO:0000256" key="1">
    <source>
        <dbReference type="ARBA" id="ARBA00010886"/>
    </source>
</evidence>
<keyword evidence="16" id="KW-1185">Reference proteome</keyword>
<keyword evidence="6" id="KW-0418">Kinase</keyword>
<proteinExistence type="inferred from homology"/>
<evidence type="ECO:0000313" key="15">
    <source>
        <dbReference type="EnsemblPlants" id="OPUNC01G37100.1"/>
    </source>
</evidence>
<dbReference type="PROSITE" id="PS00108">
    <property type="entry name" value="PROTEIN_KINASE_ST"/>
    <property type="match status" value="1"/>
</dbReference>
<feature type="compositionally biased region" description="Basic and acidic residues" evidence="12">
    <location>
        <begin position="347"/>
        <end position="356"/>
    </location>
</feature>
<dbReference type="SMART" id="SM00220">
    <property type="entry name" value="S_TKc"/>
    <property type="match status" value="1"/>
</dbReference>
<dbReference type="OMA" id="IMRYNAR"/>
<accession>A0A0E0JRE9</accession>
<dbReference type="SUPFAM" id="SSF56112">
    <property type="entry name" value="Protein kinase-like (PK-like)"/>
    <property type="match status" value="1"/>
</dbReference>
<keyword evidence="3" id="KW-0723">Serine/threonine-protein kinase</keyword>
<comment type="catalytic activity">
    <reaction evidence="9">
        <text>L-seryl-[protein] + ATP = O-phospho-L-seryl-[protein] + ADP + H(+)</text>
        <dbReference type="Rhea" id="RHEA:17989"/>
        <dbReference type="Rhea" id="RHEA-COMP:9863"/>
        <dbReference type="Rhea" id="RHEA-COMP:11604"/>
        <dbReference type="ChEBI" id="CHEBI:15378"/>
        <dbReference type="ChEBI" id="CHEBI:29999"/>
        <dbReference type="ChEBI" id="CHEBI:30616"/>
        <dbReference type="ChEBI" id="CHEBI:83421"/>
        <dbReference type="ChEBI" id="CHEBI:456216"/>
        <dbReference type="EC" id="2.7.11.1"/>
    </reaction>
</comment>
<sequence>MDSRMDQYEVMEQIGRGAFGAAILVNHKTEKKKYVLKKIRLARQTERCRKSAHQEMALIARLQHPYIVEFKEAWVEKGCYVCIVTGYCEGGDMAELMKKANGTYFPEEKLLKWFAQLALAVDYLHSNFVLHRDLKCSNIFLTKDQDIRLGDFGLAKTLKADDLTSSVVGTPNYMCPELLADIPYGFKSDIWSLGCCMYEMAAHRPAFKAFDMAGLISKINRSSIGPLPPCYSPSMKSLIKSMLRKSPEHRPTASEILKNPYLQPYVNQYRPFADISHPIHSLEKPITSSRSSQKSMSGSQCSSISGSDIDSIQSSERNTSGPSTSSNNTIDTEGAEATDQVSVKNCSRSDDIKSNKETAGPELERQDSSKSIHVDQRPRNEIKQPKIIKKILTTLREESKLRQNNSPIRASRVKLNPPSNREQLSDDSKHSSDISSSSRSSEVASRESAKVTCEPVKRAHASPPLKHLFPIVEHSPKAKIKQDEPLQPDPAKQAMDVDAAVGKVKNRTPPSYTRRLSIPPRRPLGVESPLHTETKRAHNKVIKERAKSPCRPVHGPYNDIIEPPGFPMAPPSPLGGVQMKVGNTRAKSAPPRAVSIKEDSSACSRSTIAYAENTELSEPSKQDSPAQLVSSCKCSIPDAAIQKHDLTAMPSSELNTTNFQNSMASNDDGCENLALEPSSDISEQVSVFKDNVPCSKIAQSTANVTVQNDEDKFTVQELLSSVADFAPFVSTKNFALDKGSPPIQSLERTSSPHMNPPIEDVIHVIRHSSFRVCGEQAVAENAEMGVQSSDVGKLLNVVREEVDSRSIPSNNLMPHRLPDCAAPKPNISETNTIKTACSDVVKFPTVPEVSSTTAAINNGFKEEAIPTKEILDVKSFRQRAEALEGLLELSADLLQHNRLEELAVVLKPFGKDKVSPRETAIWLAKSFKGMMNDEASRSSICYHVTPPPSVPPAMYYPGQEFHVEHGGGDPPPPYPQAQLAALDPQRRRPSAFRVLVRAFITACTVVVAVAVLVWLIYRPRAIQVAVDTATLSRFALNTTASPRPVLSFNLTAGLTIRNPSRRTAIYYDLLSAEGFYRGQRFGGAALPLSYQGGRHANAVRAVLVGSSDVVSWDAGAFGDDNRTGVFPVNLWVRGAVRYKYGGLMTTSATMLSARCPPALKLMSPSSWVECTVITF</sequence>
<dbReference type="InterPro" id="IPR011009">
    <property type="entry name" value="Kinase-like_dom_sf"/>
</dbReference>
<dbReference type="GO" id="GO:0055028">
    <property type="term" value="C:cortical microtubule"/>
    <property type="evidence" value="ECO:0007669"/>
    <property type="project" value="TreeGrafter"/>
</dbReference>
<evidence type="ECO:0000256" key="3">
    <source>
        <dbReference type="ARBA" id="ARBA00022527"/>
    </source>
</evidence>
<keyword evidence="13" id="KW-0472">Membrane</keyword>
<dbReference type="PROSITE" id="PS50011">
    <property type="entry name" value="PROTEIN_KINASE_DOM"/>
    <property type="match status" value="1"/>
</dbReference>
<feature type="compositionally biased region" description="Low complexity" evidence="12">
    <location>
        <begin position="288"/>
        <end position="329"/>
    </location>
</feature>
<name>A0A0E0JRE9_ORYPU</name>
<reference evidence="15" key="1">
    <citation type="submission" date="2015-04" db="UniProtKB">
        <authorList>
            <consortium name="EnsemblPlants"/>
        </authorList>
    </citation>
    <scope>IDENTIFICATION</scope>
</reference>
<evidence type="ECO:0000256" key="9">
    <source>
        <dbReference type="ARBA" id="ARBA00048679"/>
    </source>
</evidence>
<feature type="domain" description="Protein kinase" evidence="14">
    <location>
        <begin position="8"/>
        <end position="262"/>
    </location>
</feature>
<evidence type="ECO:0000259" key="14">
    <source>
        <dbReference type="PROSITE" id="PS50011"/>
    </source>
</evidence>
<dbReference type="InterPro" id="IPR050660">
    <property type="entry name" value="NEK_Ser/Thr_kinase"/>
</dbReference>
<dbReference type="GO" id="GO:0005524">
    <property type="term" value="F:ATP binding"/>
    <property type="evidence" value="ECO:0007669"/>
    <property type="project" value="UniProtKB-UniRule"/>
</dbReference>
<dbReference type="STRING" id="4537.A0A0E0JRE9"/>
<keyword evidence="13" id="KW-0812">Transmembrane</keyword>
<dbReference type="FunFam" id="3.30.200.20:FF:000108">
    <property type="entry name" value="Serine/threonine-protein kinase Nek2"/>
    <property type="match status" value="1"/>
</dbReference>
<protein>
    <recommendedName>
        <fullName evidence="2">non-specific serine/threonine protein kinase</fullName>
        <ecNumber evidence="2">2.7.11.1</ecNumber>
    </recommendedName>
</protein>
<feature type="compositionally biased region" description="Basic and acidic residues" evidence="12">
    <location>
        <begin position="362"/>
        <end position="384"/>
    </location>
</feature>
<keyword evidence="5 11" id="KW-0547">Nucleotide-binding</keyword>
<feature type="region of interest" description="Disordered" evidence="12">
    <location>
        <begin position="284"/>
        <end position="385"/>
    </location>
</feature>
<dbReference type="PANTHER" id="PTHR43671:SF98">
    <property type="entry name" value="SERINE_THREONINE-PROTEIN KINASE NEK11"/>
    <property type="match status" value="1"/>
</dbReference>